<dbReference type="EC" id="5.3.1.24" evidence="3 9"/>
<evidence type="ECO:0000256" key="7">
    <source>
        <dbReference type="ARBA" id="ARBA00023141"/>
    </source>
</evidence>
<comment type="catalytic activity">
    <reaction evidence="1 9">
        <text>N-(5-phospho-beta-D-ribosyl)anthranilate = 1-(2-carboxyphenylamino)-1-deoxy-D-ribulose 5-phosphate</text>
        <dbReference type="Rhea" id="RHEA:21540"/>
        <dbReference type="ChEBI" id="CHEBI:18277"/>
        <dbReference type="ChEBI" id="CHEBI:58613"/>
        <dbReference type="EC" id="5.3.1.24"/>
    </reaction>
</comment>
<keyword evidence="7 9" id="KW-0057">Aromatic amino acid biosynthesis</keyword>
<evidence type="ECO:0000256" key="8">
    <source>
        <dbReference type="ARBA" id="ARBA00023235"/>
    </source>
</evidence>
<dbReference type="Proteomes" id="UP000014227">
    <property type="component" value="Chromosome I"/>
</dbReference>
<dbReference type="PANTHER" id="PTHR42894:SF1">
    <property type="entry name" value="N-(5'-PHOSPHORIBOSYL)ANTHRANILATE ISOMERASE"/>
    <property type="match status" value="1"/>
</dbReference>
<dbReference type="Pfam" id="PF00697">
    <property type="entry name" value="PRAI"/>
    <property type="match status" value="1"/>
</dbReference>
<dbReference type="PANTHER" id="PTHR42894">
    <property type="entry name" value="N-(5'-PHOSPHORIBOSYL)ANTHRANILATE ISOMERASE"/>
    <property type="match status" value="1"/>
</dbReference>
<keyword evidence="12" id="KW-1185">Reference proteome</keyword>
<evidence type="ECO:0000256" key="5">
    <source>
        <dbReference type="ARBA" id="ARBA00022605"/>
    </source>
</evidence>
<dbReference type="STRING" id="454171.CP488_00587"/>
<gene>
    <name evidence="9" type="primary">trpF</name>
    <name evidence="11" type="ORF">CCALI_00567</name>
</gene>
<dbReference type="PATRIC" id="fig|1303518.3.peg.576"/>
<evidence type="ECO:0000256" key="2">
    <source>
        <dbReference type="ARBA" id="ARBA00004664"/>
    </source>
</evidence>
<evidence type="ECO:0000256" key="9">
    <source>
        <dbReference type="HAMAP-Rule" id="MF_00135"/>
    </source>
</evidence>
<evidence type="ECO:0000256" key="1">
    <source>
        <dbReference type="ARBA" id="ARBA00001164"/>
    </source>
</evidence>
<dbReference type="UniPathway" id="UPA00035">
    <property type="reaction ID" value="UER00042"/>
</dbReference>
<comment type="pathway">
    <text evidence="2 9">Amino-acid biosynthesis; L-tryptophan biosynthesis; L-tryptophan from chorismate: step 3/5.</text>
</comment>
<evidence type="ECO:0000256" key="4">
    <source>
        <dbReference type="ARBA" id="ARBA00022272"/>
    </source>
</evidence>
<evidence type="ECO:0000259" key="10">
    <source>
        <dbReference type="Pfam" id="PF00697"/>
    </source>
</evidence>
<dbReference type="CDD" id="cd00405">
    <property type="entry name" value="PRAI"/>
    <property type="match status" value="1"/>
</dbReference>
<dbReference type="OrthoDB" id="9786954at2"/>
<name>S0EX81_CHTCT</name>
<dbReference type="InterPro" id="IPR013785">
    <property type="entry name" value="Aldolase_TIM"/>
</dbReference>
<accession>S0EX81</accession>
<dbReference type="HOGENOM" id="CLU_076364_2_0_0"/>
<dbReference type="InterPro" id="IPR011060">
    <property type="entry name" value="RibuloseP-bd_barrel"/>
</dbReference>
<dbReference type="HAMAP" id="MF_00135">
    <property type="entry name" value="PRAI"/>
    <property type="match status" value="1"/>
</dbReference>
<dbReference type="InterPro" id="IPR001240">
    <property type="entry name" value="PRAI_dom"/>
</dbReference>
<keyword evidence="6 9" id="KW-0822">Tryptophan biosynthesis</keyword>
<evidence type="ECO:0000313" key="12">
    <source>
        <dbReference type="Proteomes" id="UP000014227"/>
    </source>
</evidence>
<dbReference type="GO" id="GO:0004640">
    <property type="term" value="F:phosphoribosylanthranilate isomerase activity"/>
    <property type="evidence" value="ECO:0007669"/>
    <property type="project" value="UniProtKB-UniRule"/>
</dbReference>
<dbReference type="AlphaFoldDB" id="S0EX81"/>
<evidence type="ECO:0000256" key="6">
    <source>
        <dbReference type="ARBA" id="ARBA00022822"/>
    </source>
</evidence>
<proteinExistence type="inferred from homology"/>
<dbReference type="InterPro" id="IPR044643">
    <property type="entry name" value="TrpF_fam"/>
</dbReference>
<dbReference type="RefSeq" id="WP_016481960.1">
    <property type="nucleotide sequence ID" value="NC_021487.1"/>
</dbReference>
<dbReference type="SUPFAM" id="SSF51366">
    <property type="entry name" value="Ribulose-phoshate binding barrel"/>
    <property type="match status" value="1"/>
</dbReference>
<evidence type="ECO:0000256" key="3">
    <source>
        <dbReference type="ARBA" id="ARBA00012572"/>
    </source>
</evidence>
<evidence type="ECO:0000313" key="11">
    <source>
        <dbReference type="EMBL" id="CCW34398.1"/>
    </source>
</evidence>
<protein>
    <recommendedName>
        <fullName evidence="4 9">N-(5'-phosphoribosyl)anthranilate isomerase</fullName>
        <shortName evidence="9">PRAI</shortName>
        <ecNumber evidence="3 9">5.3.1.24</ecNumber>
    </recommendedName>
</protein>
<dbReference type="GO" id="GO:0000162">
    <property type="term" value="P:L-tryptophan biosynthetic process"/>
    <property type="evidence" value="ECO:0007669"/>
    <property type="project" value="UniProtKB-UniRule"/>
</dbReference>
<comment type="similarity">
    <text evidence="9">Belongs to the TrpF family.</text>
</comment>
<dbReference type="KEGG" id="ccz:CCALI_00567"/>
<dbReference type="eggNOG" id="COG0135">
    <property type="taxonomic scope" value="Bacteria"/>
</dbReference>
<feature type="domain" description="N-(5'phosphoribosyl) anthranilate isomerase (PRAI)" evidence="10">
    <location>
        <begin position="4"/>
        <end position="206"/>
    </location>
</feature>
<keyword evidence="5 9" id="KW-0028">Amino-acid biosynthesis</keyword>
<organism evidence="11 12">
    <name type="scientific">Chthonomonas calidirosea (strain DSM 23976 / ICMP 18418 / T49)</name>
    <dbReference type="NCBI Taxonomy" id="1303518"/>
    <lineage>
        <taxon>Bacteria</taxon>
        <taxon>Bacillati</taxon>
        <taxon>Armatimonadota</taxon>
        <taxon>Chthonomonadia</taxon>
        <taxon>Chthonomonadales</taxon>
        <taxon>Chthonomonadaceae</taxon>
        <taxon>Chthonomonas</taxon>
    </lineage>
</organism>
<dbReference type="EMBL" id="HF951689">
    <property type="protein sequence ID" value="CCW34398.1"/>
    <property type="molecule type" value="Genomic_DNA"/>
</dbReference>
<keyword evidence="8 9" id="KW-0413">Isomerase</keyword>
<reference evidence="12" key="1">
    <citation type="submission" date="2013-03" db="EMBL/GenBank/DDBJ databases">
        <title>Genome sequence of Chthonomonas calidirosea, the first sequenced genome from the Armatimonadetes phylum (formally candidate division OP10).</title>
        <authorList>
            <person name="Lee K.C.Y."/>
            <person name="Morgan X.C."/>
            <person name="Dunfield P.F."/>
            <person name="Tamas I."/>
            <person name="Houghton K.M."/>
            <person name="Vyssotski M."/>
            <person name="Ryan J.L.J."/>
            <person name="Lagutin K."/>
            <person name="McDonald I.R."/>
            <person name="Stott M.B."/>
        </authorList>
    </citation>
    <scope>NUCLEOTIDE SEQUENCE [LARGE SCALE GENOMIC DNA]</scope>
    <source>
        <strain evidence="12">DSM 23976 / ICMP 18418 / T49</strain>
    </source>
</reference>
<sequence>MIRIKICGITNKEDAWVAAEAGADALGFIFVPNTPRYIGDRSDLEDLLENLPPFVTRVGVCRNLSDASRLRGVPLDAIQLYEPPRMEERALLSVVLQGRGLILACRMRSVEDALEIGSRLEGLAISGVLFDAYDEKRLGGGGVVFDWNLACLAKSRVSVPVILAGGLTPENVEAAIRQVGPWGVDVSSGVEVAPGKKDPQKVRQFVVNARRADICKASG</sequence>
<dbReference type="FunCoup" id="S0EX81">
    <property type="interactions" value="200"/>
</dbReference>
<dbReference type="InParanoid" id="S0EX81"/>
<dbReference type="Gene3D" id="3.20.20.70">
    <property type="entry name" value="Aldolase class I"/>
    <property type="match status" value="1"/>
</dbReference>